<evidence type="ECO:0000256" key="1">
    <source>
        <dbReference type="SAM" id="MobiDB-lite"/>
    </source>
</evidence>
<evidence type="ECO:0000256" key="2">
    <source>
        <dbReference type="SAM" id="Phobius"/>
    </source>
</evidence>
<keyword evidence="5" id="KW-1185">Reference proteome</keyword>
<organism evidence="4 5">
    <name type="scientific">Pseudarcicella hirudinis</name>
    <dbReference type="NCBI Taxonomy" id="1079859"/>
    <lineage>
        <taxon>Bacteria</taxon>
        <taxon>Pseudomonadati</taxon>
        <taxon>Bacteroidota</taxon>
        <taxon>Cytophagia</taxon>
        <taxon>Cytophagales</taxon>
        <taxon>Flectobacillaceae</taxon>
        <taxon>Pseudarcicella</taxon>
    </lineage>
</organism>
<dbReference type="InterPro" id="IPR036457">
    <property type="entry name" value="PPM-type-like_dom_sf"/>
</dbReference>
<dbReference type="SUPFAM" id="SSF81606">
    <property type="entry name" value="PP2C-like"/>
    <property type="match status" value="1"/>
</dbReference>
<accession>A0A1I5M8G9</accession>
<dbReference type="SMART" id="SM00332">
    <property type="entry name" value="PP2Cc"/>
    <property type="match status" value="1"/>
</dbReference>
<name>A0A1I5M8G9_9BACT</name>
<dbReference type="AlphaFoldDB" id="A0A1I5M8G9"/>
<reference evidence="4 5" key="1">
    <citation type="submission" date="2016-10" db="EMBL/GenBank/DDBJ databases">
        <authorList>
            <person name="de Groot N.N."/>
        </authorList>
    </citation>
    <scope>NUCLEOTIDE SEQUENCE [LARGE SCALE GENOMIC DNA]</scope>
    <source>
        <strain evidence="5">E92,LMG 26720,CCM 7988</strain>
    </source>
</reference>
<keyword evidence="2" id="KW-0472">Membrane</keyword>
<dbReference type="EMBL" id="FOXH01000001">
    <property type="protein sequence ID" value="SFP05617.1"/>
    <property type="molecule type" value="Genomic_DNA"/>
</dbReference>
<keyword evidence="2" id="KW-1133">Transmembrane helix</keyword>
<dbReference type="InterPro" id="IPR001932">
    <property type="entry name" value="PPM-type_phosphatase-like_dom"/>
</dbReference>
<dbReference type="Gene3D" id="3.60.40.10">
    <property type="entry name" value="PPM-type phosphatase domain"/>
    <property type="match status" value="1"/>
</dbReference>
<sequence length="405" mass="43917">MIKYNYAPQTAIGGRKENQDTEGSFLTKFGLLAVVCDGMGGAAGGKTASSMAVNTIIEEVINSSGSMPAQALATAIKKANQEIFNRSRQQPQLRGMGTTVTAILINEEKAIIAHAGDSRVYQLRDGKKVFRTNDHSKVFELVKRGILSEEQARLSEESNIIQRALGIAPDIDVEINDNIPFLKGDLFMLCTDGVCGALPEEDLLLLLQKEKNVKRLSEQLIQQIDFLGNQQGGGHDNLTVALLQPLINSKLDVIIDMKTKITIYALASMVAILSAALIYLLLFSDSRAKITQGENSDLKKEKAKIDSLQGVVIRQANILSGKNSDLKKEKTDSSENKGISVKKQADAHSGKNSDPGNVNKSAKVKKEKDSTPKTGQPKSIEENPVTPKEKADSSEKKSPGSSNIW</sequence>
<evidence type="ECO:0000313" key="4">
    <source>
        <dbReference type="EMBL" id="SFP05617.1"/>
    </source>
</evidence>
<dbReference type="SMART" id="SM00331">
    <property type="entry name" value="PP2C_SIG"/>
    <property type="match status" value="1"/>
</dbReference>
<feature type="compositionally biased region" description="Basic and acidic residues" evidence="1">
    <location>
        <begin position="324"/>
        <end position="335"/>
    </location>
</feature>
<feature type="transmembrane region" description="Helical" evidence="2">
    <location>
        <begin position="261"/>
        <end position="282"/>
    </location>
</feature>
<feature type="region of interest" description="Disordered" evidence="1">
    <location>
        <begin position="324"/>
        <end position="405"/>
    </location>
</feature>
<dbReference type="RefSeq" id="WP_092010704.1">
    <property type="nucleotide sequence ID" value="NZ_FOXH01000001.1"/>
</dbReference>
<proteinExistence type="predicted"/>
<dbReference type="OrthoDB" id="9801841at2"/>
<dbReference type="Pfam" id="PF13672">
    <property type="entry name" value="PP2C_2"/>
    <property type="match status" value="1"/>
</dbReference>
<keyword evidence="2" id="KW-0812">Transmembrane</keyword>
<dbReference type="CDD" id="cd00143">
    <property type="entry name" value="PP2Cc"/>
    <property type="match status" value="1"/>
</dbReference>
<protein>
    <submittedName>
        <fullName evidence="4">Serine/threonine protein phosphatase PrpC</fullName>
    </submittedName>
</protein>
<dbReference type="STRING" id="1079859.SAMN04515674_101174"/>
<feature type="domain" description="PPM-type phosphatase" evidence="3">
    <location>
        <begin position="5"/>
        <end position="245"/>
    </location>
</feature>
<gene>
    <name evidence="4" type="ORF">SAMN04515674_101174</name>
</gene>
<evidence type="ECO:0000259" key="3">
    <source>
        <dbReference type="PROSITE" id="PS51746"/>
    </source>
</evidence>
<dbReference type="Proteomes" id="UP000199306">
    <property type="component" value="Unassembled WGS sequence"/>
</dbReference>
<dbReference type="PROSITE" id="PS51746">
    <property type="entry name" value="PPM_2"/>
    <property type="match status" value="1"/>
</dbReference>
<evidence type="ECO:0000313" key="5">
    <source>
        <dbReference type="Proteomes" id="UP000199306"/>
    </source>
</evidence>
<feature type="compositionally biased region" description="Basic and acidic residues" evidence="1">
    <location>
        <begin position="387"/>
        <end position="398"/>
    </location>
</feature>